<dbReference type="InterPro" id="IPR011992">
    <property type="entry name" value="EF-hand-dom_pair"/>
</dbReference>
<dbReference type="EMBL" id="CP019628">
    <property type="protein sequence ID" value="AQP99116.1"/>
    <property type="molecule type" value="Genomic_DNA"/>
</dbReference>
<dbReference type="PROSITE" id="PS00018">
    <property type="entry name" value="EF_HAND_1"/>
    <property type="match status" value="2"/>
</dbReference>
<dbReference type="Gene3D" id="1.10.238.10">
    <property type="entry name" value="EF-hand"/>
    <property type="match status" value="1"/>
</dbReference>
<dbReference type="Proteomes" id="UP000188243">
    <property type="component" value="Chromosome"/>
</dbReference>
<protein>
    <submittedName>
        <fullName evidence="3">Calcium dependent protein</fullName>
    </submittedName>
</protein>
<sequence>MKILPFITSILILLSFNASALDVKQRFDHLDINKSGYLTYDELEPQPHLLSMFVIWDKDQNRQISLIEFKNYLTNNLY</sequence>
<feature type="signal peptide" evidence="1">
    <location>
        <begin position="1"/>
        <end position="20"/>
    </location>
</feature>
<dbReference type="InterPro" id="IPR002048">
    <property type="entry name" value="EF_hand_dom"/>
</dbReference>
<name>A0A1Q2GVI5_9GAMM</name>
<dbReference type="InterPro" id="IPR018247">
    <property type="entry name" value="EF_Hand_1_Ca_BS"/>
</dbReference>
<evidence type="ECO:0000313" key="3">
    <source>
        <dbReference type="EMBL" id="AQP99116.1"/>
    </source>
</evidence>
<evidence type="ECO:0000256" key="1">
    <source>
        <dbReference type="SAM" id="SignalP"/>
    </source>
</evidence>
<feature type="chain" id="PRO_5012139789" evidence="1">
    <location>
        <begin position="21"/>
        <end position="78"/>
    </location>
</feature>
<dbReference type="PROSITE" id="PS50222">
    <property type="entry name" value="EF_HAND_2"/>
    <property type="match status" value="1"/>
</dbReference>
<feature type="domain" description="EF-hand" evidence="2">
    <location>
        <begin position="18"/>
        <end position="53"/>
    </location>
</feature>
<evidence type="ECO:0000313" key="4">
    <source>
        <dbReference type="Proteomes" id="UP000188243"/>
    </source>
</evidence>
<evidence type="ECO:0000259" key="2">
    <source>
        <dbReference type="PROSITE" id="PS50222"/>
    </source>
</evidence>
<proteinExistence type="predicted"/>
<dbReference type="RefSeq" id="WP_077535814.1">
    <property type="nucleotide sequence ID" value="NZ_CP019628.1"/>
</dbReference>
<dbReference type="SUPFAM" id="SSF47473">
    <property type="entry name" value="EF-hand"/>
    <property type="match status" value="1"/>
</dbReference>
<dbReference type="GO" id="GO:0005509">
    <property type="term" value="F:calcium ion binding"/>
    <property type="evidence" value="ECO:0007669"/>
    <property type="project" value="InterPro"/>
</dbReference>
<organism evidence="3 4">
    <name type="scientific">Pseudoalteromonas aliena</name>
    <dbReference type="NCBI Taxonomy" id="247523"/>
    <lineage>
        <taxon>Bacteria</taxon>
        <taxon>Pseudomonadati</taxon>
        <taxon>Pseudomonadota</taxon>
        <taxon>Gammaproteobacteria</taxon>
        <taxon>Alteromonadales</taxon>
        <taxon>Pseudoalteromonadaceae</taxon>
        <taxon>Pseudoalteromonas</taxon>
    </lineage>
</organism>
<gene>
    <name evidence="3" type="ORF">B0W48_04415</name>
</gene>
<accession>A0A1Q2GVI5</accession>
<keyword evidence="1" id="KW-0732">Signal</keyword>
<reference evidence="3 4" key="1">
    <citation type="submission" date="2017-02" db="EMBL/GenBank/DDBJ databases">
        <title>Complete genome sequence of the cold-active Pseudoalteromonas aliena strain EH1 isolated from Arctic seawater.</title>
        <authorList>
            <person name="Kim E."/>
            <person name="Heo E."/>
            <person name="Kim H."/>
            <person name="Kim D."/>
        </authorList>
    </citation>
    <scope>NUCLEOTIDE SEQUENCE [LARGE SCALE GENOMIC DNA]</scope>
    <source>
        <strain evidence="3 4">EH1</strain>
    </source>
</reference>
<dbReference type="AlphaFoldDB" id="A0A1Q2GVI5"/>
<dbReference type="KEGG" id="paln:B0W48_04415"/>